<evidence type="ECO:0000256" key="6">
    <source>
        <dbReference type="ARBA" id="ARBA00022692"/>
    </source>
</evidence>
<dbReference type="PANTHER" id="PTHR14269">
    <property type="entry name" value="CDP-DIACYLGLYCEROL--GLYCEROL-3-PHOSPHATE 3-PHOSPHATIDYLTRANSFERASE-RELATED"/>
    <property type="match status" value="1"/>
</dbReference>
<keyword evidence="5 12" id="KW-0808">Transferase</keyword>
<keyword evidence="11" id="KW-1208">Phospholipid metabolism</keyword>
<evidence type="ECO:0000256" key="4">
    <source>
        <dbReference type="ARBA" id="ARBA00022516"/>
    </source>
</evidence>
<evidence type="ECO:0000256" key="12">
    <source>
        <dbReference type="RuleBase" id="RU003750"/>
    </source>
</evidence>
<protein>
    <submittedName>
        <fullName evidence="14">CDP-alcohol phosphatidyltransferase family protein</fullName>
    </submittedName>
</protein>
<evidence type="ECO:0000256" key="10">
    <source>
        <dbReference type="ARBA" id="ARBA00023209"/>
    </source>
</evidence>
<evidence type="ECO:0000313" key="15">
    <source>
        <dbReference type="Proteomes" id="UP001275440"/>
    </source>
</evidence>
<dbReference type="InterPro" id="IPR043130">
    <property type="entry name" value="CDP-OH_PTrfase_TM_dom"/>
</dbReference>
<sequence>MNDATRTAGTAPVASDRILTVPNLLSFVRLLGIPLFLWLMLVRHADGWALAVLVVGAVTDWADGKLARLLDQSSRLGAILDPLVDRLYIVATLVALVARDIVPWWIAAILIGRELVLAPTLAVYRRRGLPPPEVLYLGKGATFLLMCALPLLLLALAVPAATDVAEPFGWAALVWGTALYVWTGALYVYRALATARVTSPIGGHREP</sequence>
<evidence type="ECO:0000313" key="14">
    <source>
        <dbReference type="EMBL" id="MDV2475430.1"/>
    </source>
</evidence>
<dbReference type="PROSITE" id="PS00379">
    <property type="entry name" value="CDP_ALCOHOL_P_TRANSF"/>
    <property type="match status" value="1"/>
</dbReference>
<comment type="pathway">
    <text evidence="2">Lipid metabolism; phospholipid metabolism.</text>
</comment>
<comment type="subcellular location">
    <subcellularLocation>
        <location evidence="1">Membrane</location>
        <topology evidence="1">Multi-pass membrane protein</topology>
    </subcellularLocation>
</comment>
<evidence type="ECO:0000256" key="1">
    <source>
        <dbReference type="ARBA" id="ARBA00004141"/>
    </source>
</evidence>
<keyword evidence="15" id="KW-1185">Reference proteome</keyword>
<keyword evidence="10" id="KW-0594">Phospholipid biosynthesis</keyword>
<feature type="transmembrane region" description="Helical" evidence="13">
    <location>
        <begin position="168"/>
        <end position="189"/>
    </location>
</feature>
<dbReference type="Proteomes" id="UP001275440">
    <property type="component" value="Unassembled WGS sequence"/>
</dbReference>
<proteinExistence type="inferred from homology"/>
<comment type="similarity">
    <text evidence="3 12">Belongs to the CDP-alcohol phosphatidyltransferase class-I family.</text>
</comment>
<evidence type="ECO:0000256" key="13">
    <source>
        <dbReference type="SAM" id="Phobius"/>
    </source>
</evidence>
<accession>A0ABU3WN93</accession>
<evidence type="ECO:0000256" key="9">
    <source>
        <dbReference type="ARBA" id="ARBA00023136"/>
    </source>
</evidence>
<dbReference type="Pfam" id="PF01066">
    <property type="entry name" value="CDP-OH_P_transf"/>
    <property type="match status" value="1"/>
</dbReference>
<dbReference type="EMBL" id="WBMO01000001">
    <property type="protein sequence ID" value="MDV2475430.1"/>
    <property type="molecule type" value="Genomic_DNA"/>
</dbReference>
<dbReference type="Gene3D" id="1.20.120.1760">
    <property type="match status" value="1"/>
</dbReference>
<evidence type="ECO:0000256" key="2">
    <source>
        <dbReference type="ARBA" id="ARBA00005074"/>
    </source>
</evidence>
<dbReference type="InterPro" id="IPR000462">
    <property type="entry name" value="CDP-OH_P_trans"/>
</dbReference>
<evidence type="ECO:0000256" key="8">
    <source>
        <dbReference type="ARBA" id="ARBA00023098"/>
    </source>
</evidence>
<dbReference type="InterPro" id="IPR048254">
    <property type="entry name" value="CDP_ALCOHOL_P_TRANSF_CS"/>
</dbReference>
<keyword evidence="6 13" id="KW-0812">Transmembrane</keyword>
<dbReference type="PANTHER" id="PTHR14269:SF62">
    <property type="entry name" value="CDP-DIACYLGLYCEROL--GLYCEROL-3-PHOSPHATE 3-PHOSPHATIDYLTRANSFERASE 1, CHLOROPLASTIC"/>
    <property type="match status" value="1"/>
</dbReference>
<evidence type="ECO:0000256" key="5">
    <source>
        <dbReference type="ARBA" id="ARBA00022679"/>
    </source>
</evidence>
<dbReference type="PIRSF" id="PIRSF000847">
    <property type="entry name" value="Phos_ph_gly_syn"/>
    <property type="match status" value="1"/>
</dbReference>
<evidence type="ECO:0000256" key="7">
    <source>
        <dbReference type="ARBA" id="ARBA00022989"/>
    </source>
</evidence>
<name>A0ABU3WN93_9NOCA</name>
<keyword evidence="7 13" id="KW-1133">Transmembrane helix</keyword>
<evidence type="ECO:0000256" key="11">
    <source>
        <dbReference type="ARBA" id="ARBA00023264"/>
    </source>
</evidence>
<organism evidence="14 15">
    <name type="scientific">Rhodococcus zopfii</name>
    <dbReference type="NCBI Taxonomy" id="43772"/>
    <lineage>
        <taxon>Bacteria</taxon>
        <taxon>Bacillati</taxon>
        <taxon>Actinomycetota</taxon>
        <taxon>Actinomycetes</taxon>
        <taxon>Mycobacteriales</taxon>
        <taxon>Nocardiaceae</taxon>
        <taxon>Rhodococcus</taxon>
    </lineage>
</organism>
<feature type="transmembrane region" description="Helical" evidence="13">
    <location>
        <begin position="136"/>
        <end position="162"/>
    </location>
</feature>
<comment type="caution">
    <text evidence="14">The sequence shown here is derived from an EMBL/GenBank/DDBJ whole genome shotgun (WGS) entry which is preliminary data.</text>
</comment>
<reference evidence="14 15" key="1">
    <citation type="submission" date="2019-10" db="EMBL/GenBank/DDBJ databases">
        <title>Draft Genome Assembly of Rhodococcus zopfii DSM44189.</title>
        <authorList>
            <person name="Sutton J.M."/>
            <person name="Akob D.M."/>
            <person name="Bushman T.J."/>
        </authorList>
    </citation>
    <scope>NUCLEOTIDE SEQUENCE [LARGE SCALE GENOMIC DNA]</scope>
    <source>
        <strain evidence="14 15">DSM 44189</strain>
    </source>
</reference>
<keyword evidence="8" id="KW-0443">Lipid metabolism</keyword>
<evidence type="ECO:0000256" key="3">
    <source>
        <dbReference type="ARBA" id="ARBA00010441"/>
    </source>
</evidence>
<keyword evidence="9 13" id="KW-0472">Membrane</keyword>
<keyword evidence="4" id="KW-0444">Lipid biosynthesis</keyword>
<gene>
    <name evidence="14" type="ORF">F8M49_08480</name>
</gene>
<dbReference type="InterPro" id="IPR050324">
    <property type="entry name" value="CDP-alcohol_PTase-I"/>
</dbReference>
<feature type="transmembrane region" description="Helical" evidence="13">
    <location>
        <begin position="104"/>
        <end position="124"/>
    </location>
</feature>
<feature type="transmembrane region" description="Helical" evidence="13">
    <location>
        <begin position="21"/>
        <end position="41"/>
    </location>
</feature>
<dbReference type="InterPro" id="IPR004570">
    <property type="entry name" value="Phosphatidylglycerol_P_synth"/>
</dbReference>